<gene>
    <name evidence="2" type="ORF">BXY41_101221</name>
</gene>
<comment type="caution">
    <text evidence="2">The sequence shown here is derived from an EMBL/GenBank/DDBJ whole genome shotgun (WGS) entry which is preliminary data.</text>
</comment>
<reference evidence="2 3" key="1">
    <citation type="submission" date="2018-02" db="EMBL/GenBank/DDBJ databases">
        <title>Genomic Encyclopedia of Archaeal and Bacterial Type Strains, Phase II (KMG-II): from individual species to whole genera.</title>
        <authorList>
            <person name="Goeker M."/>
        </authorList>
    </citation>
    <scope>NUCLEOTIDE SEQUENCE [LARGE SCALE GENOMIC DNA]</scope>
    <source>
        <strain evidence="2 3">DSM 3808</strain>
    </source>
</reference>
<dbReference type="AlphaFoldDB" id="A0A2S6HYM6"/>
<sequence>MSYKLLVLNTETNTLFDYAPVTESVTYTTNRNGSAGTLTFTLLKNQSLNLTEGARVQFYVDGKEIFLGFVFVIEQNRWGEISVTAYDQLRYLKCNASYSFINKTLGEIIQQIATDMELKTGVLENTGHSFDKLTKENTSCLDIIEYGLMLTQYKTGKTFVFYDDFGKLCLREAQNMKSDILIGDGSVITDYTYKSDIDTDTYNQVKLVKSNKETGQIDNYIFKDQTTIKKWGLLQNFVKVDENLNDAQISEQGNIMMAYYDRVLKTITINGVGGAPDLKAGAMAYFKLKDVPELKTRYSLILDKVKHTFAAGEHTMNLEARIVDKEVYLGGIN</sequence>
<dbReference type="SUPFAM" id="SSF69279">
    <property type="entry name" value="Phage tail proteins"/>
    <property type="match status" value="1"/>
</dbReference>
<dbReference type="EMBL" id="PTJA01000001">
    <property type="protein sequence ID" value="PPK83158.1"/>
    <property type="molecule type" value="Genomic_DNA"/>
</dbReference>
<dbReference type="Proteomes" id="UP000237749">
    <property type="component" value="Unassembled WGS sequence"/>
</dbReference>
<evidence type="ECO:0000313" key="3">
    <source>
        <dbReference type="Proteomes" id="UP000237749"/>
    </source>
</evidence>
<keyword evidence="3" id="KW-1185">Reference proteome</keyword>
<name>A0A2S6HYM6_9FIRM</name>
<dbReference type="Pfam" id="PF24032">
    <property type="entry name" value="YQBQ"/>
    <property type="match status" value="1"/>
</dbReference>
<protein>
    <recommendedName>
        <fullName evidence="1">YqbQ/XkdQ domain-containing protein</fullName>
    </recommendedName>
</protein>
<dbReference type="InterPro" id="IPR056937">
    <property type="entry name" value="YqbQ/XkdQ"/>
</dbReference>
<accession>A0A2S6HYM6</accession>
<evidence type="ECO:0000259" key="1">
    <source>
        <dbReference type="Pfam" id="PF24032"/>
    </source>
</evidence>
<proteinExistence type="predicted"/>
<dbReference type="RefSeq" id="WP_104433690.1">
    <property type="nucleotide sequence ID" value="NZ_PTJA01000001.1"/>
</dbReference>
<evidence type="ECO:0000313" key="2">
    <source>
        <dbReference type="EMBL" id="PPK83158.1"/>
    </source>
</evidence>
<feature type="domain" description="YqbQ/XkdQ" evidence="1">
    <location>
        <begin position="25"/>
        <end position="319"/>
    </location>
</feature>
<organism evidence="2 3">
    <name type="scientific">Lacrimispora xylanisolvens</name>
    <dbReference type="NCBI Taxonomy" id="384636"/>
    <lineage>
        <taxon>Bacteria</taxon>
        <taxon>Bacillati</taxon>
        <taxon>Bacillota</taxon>
        <taxon>Clostridia</taxon>
        <taxon>Lachnospirales</taxon>
        <taxon>Lachnospiraceae</taxon>
        <taxon>Lacrimispora</taxon>
    </lineage>
</organism>
<dbReference type="OrthoDB" id="1698671at2"/>